<accession>A0A8S1BTK2</accession>
<dbReference type="Gene3D" id="3.40.50.150">
    <property type="entry name" value="Vaccinia Virus protein VP39"/>
    <property type="match status" value="1"/>
</dbReference>
<comment type="caution">
    <text evidence="2">The sequence shown here is derived from an EMBL/GenBank/DDBJ whole genome shotgun (WGS) entry which is preliminary data.</text>
</comment>
<evidence type="ECO:0008006" key="5">
    <source>
        <dbReference type="Google" id="ProtNLM"/>
    </source>
</evidence>
<dbReference type="InterPro" id="IPR007884">
    <property type="entry name" value="METL9"/>
</dbReference>
<dbReference type="Proteomes" id="UP000494106">
    <property type="component" value="Unassembled WGS sequence"/>
</dbReference>
<dbReference type="PANTHER" id="PTHR12890">
    <property type="entry name" value="DREV PROTEIN"/>
    <property type="match status" value="1"/>
</dbReference>
<dbReference type="AlphaFoldDB" id="A0A8S1BTK2"/>
<protein>
    <recommendedName>
        <fullName evidence="5">Methyltransferase-like protein 9</fullName>
    </recommendedName>
</protein>
<evidence type="ECO:0000313" key="2">
    <source>
        <dbReference type="EMBL" id="CAB3260385.1"/>
    </source>
</evidence>
<dbReference type="Pfam" id="PF05219">
    <property type="entry name" value="DREV"/>
    <property type="match status" value="1"/>
</dbReference>
<keyword evidence="3" id="KW-1185">Reference proteome</keyword>
<dbReference type="CDD" id="cd02440">
    <property type="entry name" value="AdoMet_MTases"/>
    <property type="match status" value="1"/>
</dbReference>
<evidence type="ECO:0000313" key="1">
    <source>
        <dbReference type="EMBL" id="CAB3259719.1"/>
    </source>
</evidence>
<name>A0A8S1BTK2_ARCPL</name>
<organism evidence="2 3">
    <name type="scientific">Arctia plantaginis</name>
    <name type="common">Wood tiger moth</name>
    <name type="synonym">Phalaena plantaginis</name>
    <dbReference type="NCBI Taxonomy" id="874455"/>
    <lineage>
        <taxon>Eukaryota</taxon>
        <taxon>Metazoa</taxon>
        <taxon>Ecdysozoa</taxon>
        <taxon>Arthropoda</taxon>
        <taxon>Hexapoda</taxon>
        <taxon>Insecta</taxon>
        <taxon>Pterygota</taxon>
        <taxon>Neoptera</taxon>
        <taxon>Endopterygota</taxon>
        <taxon>Lepidoptera</taxon>
        <taxon>Glossata</taxon>
        <taxon>Ditrysia</taxon>
        <taxon>Noctuoidea</taxon>
        <taxon>Erebidae</taxon>
        <taxon>Arctiinae</taxon>
        <taxon>Arctia</taxon>
    </lineage>
</organism>
<sequence length="372" mass="42360">MMHLVFREIVAKASVEARQETVAPQHMPYNSLSSQLVCPKDDLSKLSKKVSKPAHSRYNKVDEMASSSRANGFYRPRSALARALYEKQNNDRYLEELDQNEWYRVNKDRLSPELVSKFVQLYPDKETKQFLSSSIEKSSWVWTQCWYLIAKAVLRHFWSVTDINGWLGRGSMFVLSEAQAQALLRPGGPAIGAGALVDVGAGDGEVSRRFAHIYPHNYATEISASMRKTLANKGYKILDTESWHRYRQFDCICMLNLLDRCNKPKTMLLQAKDALAPGGILLLALVLPYKPYVEVTPDHKPEERLPIEGVDFEGQLATFVKFMREEVGFELVSWTRAPYLCEGDFAQAYYWLDDSVYVFKSTADTPAISKTS</sequence>
<reference evidence="3 4" key="1">
    <citation type="submission" date="2020-04" db="EMBL/GenBank/DDBJ databases">
        <authorList>
            <person name="Wallbank WR R."/>
            <person name="Pardo Diaz C."/>
            <person name="Kozak K."/>
            <person name="Martin S."/>
            <person name="Jiggins C."/>
            <person name="Moest M."/>
            <person name="Warren A I."/>
            <person name="Byers J.R.P. K."/>
            <person name="Montejo-Kovacevich G."/>
            <person name="Yen C E."/>
        </authorList>
    </citation>
    <scope>NUCLEOTIDE SEQUENCE [LARGE SCALE GENOMIC DNA]</scope>
</reference>
<dbReference type="GO" id="GO:0106370">
    <property type="term" value="F:protein-L-histidine N-pros-methyltransferase activity"/>
    <property type="evidence" value="ECO:0007669"/>
    <property type="project" value="InterPro"/>
</dbReference>
<gene>
    <name evidence="1" type="ORF">APLA_LOCUS16692</name>
    <name evidence="2" type="ORF">APLA_LOCUS17448</name>
</gene>
<dbReference type="EMBL" id="CADEBD010000745">
    <property type="protein sequence ID" value="CAB3259719.1"/>
    <property type="molecule type" value="Genomic_DNA"/>
</dbReference>
<dbReference type="SUPFAM" id="SSF53335">
    <property type="entry name" value="S-adenosyl-L-methionine-dependent methyltransferases"/>
    <property type="match status" value="1"/>
</dbReference>
<proteinExistence type="predicted"/>
<dbReference type="OrthoDB" id="199041at2759"/>
<evidence type="ECO:0000313" key="4">
    <source>
        <dbReference type="Proteomes" id="UP000494256"/>
    </source>
</evidence>
<dbReference type="EMBL" id="CADEBC010000733">
    <property type="protein sequence ID" value="CAB3260385.1"/>
    <property type="molecule type" value="Genomic_DNA"/>
</dbReference>
<evidence type="ECO:0000313" key="3">
    <source>
        <dbReference type="Proteomes" id="UP000494106"/>
    </source>
</evidence>
<dbReference type="PANTHER" id="PTHR12890:SF0">
    <property type="entry name" value="PROTEIN-L-HISTIDINE N-PROS-METHYLTRANSFERASE"/>
    <property type="match status" value="1"/>
</dbReference>
<dbReference type="Proteomes" id="UP000494256">
    <property type="component" value="Unassembled WGS sequence"/>
</dbReference>
<dbReference type="InterPro" id="IPR029063">
    <property type="entry name" value="SAM-dependent_MTases_sf"/>
</dbReference>